<keyword evidence="3" id="KW-0808">Transferase</keyword>
<dbReference type="InterPro" id="IPR011009">
    <property type="entry name" value="Kinase-like_dom_sf"/>
</dbReference>
<dbReference type="PROSITE" id="PS50011">
    <property type="entry name" value="PROTEIN_KINASE_DOM"/>
    <property type="match status" value="1"/>
</dbReference>
<feature type="region of interest" description="Disordered" evidence="1">
    <location>
        <begin position="836"/>
        <end position="898"/>
    </location>
</feature>
<dbReference type="PROSITE" id="PS00108">
    <property type="entry name" value="PROTEIN_KINASE_ST"/>
    <property type="match status" value="1"/>
</dbReference>
<proteinExistence type="predicted"/>
<dbReference type="GO" id="GO:0004674">
    <property type="term" value="F:protein serine/threonine kinase activity"/>
    <property type="evidence" value="ECO:0007669"/>
    <property type="project" value="TreeGrafter"/>
</dbReference>
<feature type="domain" description="Protein kinase" evidence="2">
    <location>
        <begin position="170"/>
        <end position="525"/>
    </location>
</feature>
<dbReference type="EMBL" id="JAGTJQ010000008">
    <property type="protein sequence ID" value="KAH7026591.1"/>
    <property type="molecule type" value="Genomic_DNA"/>
</dbReference>
<accession>A0A9P9BN49</accession>
<feature type="compositionally biased region" description="Polar residues" evidence="1">
    <location>
        <begin position="1033"/>
        <end position="1044"/>
    </location>
</feature>
<evidence type="ECO:0000259" key="2">
    <source>
        <dbReference type="PROSITE" id="PS50011"/>
    </source>
</evidence>
<dbReference type="GeneID" id="70188793"/>
<dbReference type="Pfam" id="PF00069">
    <property type="entry name" value="Pkinase"/>
    <property type="match status" value="1"/>
</dbReference>
<evidence type="ECO:0000256" key="1">
    <source>
        <dbReference type="SAM" id="MobiDB-lite"/>
    </source>
</evidence>
<dbReference type="SMART" id="SM00220">
    <property type="entry name" value="S_TKc"/>
    <property type="match status" value="1"/>
</dbReference>
<keyword evidence="3" id="KW-0418">Kinase</keyword>
<reference evidence="3" key="1">
    <citation type="journal article" date="2021" name="Nat. Commun.">
        <title>Genetic determinants of endophytism in the Arabidopsis root mycobiome.</title>
        <authorList>
            <person name="Mesny F."/>
            <person name="Miyauchi S."/>
            <person name="Thiergart T."/>
            <person name="Pickel B."/>
            <person name="Atanasova L."/>
            <person name="Karlsson M."/>
            <person name="Huettel B."/>
            <person name="Barry K.W."/>
            <person name="Haridas S."/>
            <person name="Chen C."/>
            <person name="Bauer D."/>
            <person name="Andreopoulos W."/>
            <person name="Pangilinan J."/>
            <person name="LaButti K."/>
            <person name="Riley R."/>
            <person name="Lipzen A."/>
            <person name="Clum A."/>
            <person name="Drula E."/>
            <person name="Henrissat B."/>
            <person name="Kohler A."/>
            <person name="Grigoriev I.V."/>
            <person name="Martin F.M."/>
            <person name="Hacquard S."/>
        </authorList>
    </citation>
    <scope>NUCLEOTIDE SEQUENCE</scope>
    <source>
        <strain evidence="3">MPI-CAGE-CH-0230</strain>
    </source>
</reference>
<feature type="region of interest" description="Disordered" evidence="1">
    <location>
        <begin position="1033"/>
        <end position="1073"/>
    </location>
</feature>
<dbReference type="PANTHER" id="PTHR44167:SF24">
    <property type="entry name" value="SERINE_THREONINE-PROTEIN KINASE CHK2"/>
    <property type="match status" value="1"/>
</dbReference>
<dbReference type="SUPFAM" id="SSF82171">
    <property type="entry name" value="DPP6 N-terminal domain-like"/>
    <property type="match status" value="1"/>
</dbReference>
<dbReference type="InterPro" id="IPR008271">
    <property type="entry name" value="Ser/Thr_kinase_AS"/>
</dbReference>
<dbReference type="Gene3D" id="1.10.510.10">
    <property type="entry name" value="Transferase(Phosphotransferase) domain 1"/>
    <property type="match status" value="1"/>
</dbReference>
<dbReference type="RefSeq" id="XP_046009808.1">
    <property type="nucleotide sequence ID" value="XM_046159247.1"/>
</dbReference>
<keyword evidence="4" id="KW-1185">Reference proteome</keyword>
<dbReference type="AlphaFoldDB" id="A0A9P9BN49"/>
<dbReference type="SUPFAM" id="SSF56112">
    <property type="entry name" value="Protein kinase-like (PK-like)"/>
    <property type="match status" value="1"/>
</dbReference>
<comment type="caution">
    <text evidence="3">The sequence shown here is derived from an EMBL/GenBank/DDBJ whole genome shotgun (WGS) entry which is preliminary data.</text>
</comment>
<evidence type="ECO:0000313" key="3">
    <source>
        <dbReference type="EMBL" id="KAH7026591.1"/>
    </source>
</evidence>
<protein>
    <submittedName>
        <fullName evidence="3">Kinase-like domain-containing protein</fullName>
    </submittedName>
</protein>
<name>A0A9P9BN49_9PEZI</name>
<feature type="compositionally biased region" description="Acidic residues" evidence="1">
    <location>
        <begin position="988"/>
        <end position="1004"/>
    </location>
</feature>
<dbReference type="GO" id="GO:0005524">
    <property type="term" value="F:ATP binding"/>
    <property type="evidence" value="ECO:0007669"/>
    <property type="project" value="InterPro"/>
</dbReference>
<dbReference type="InterPro" id="IPR000719">
    <property type="entry name" value="Prot_kinase_dom"/>
</dbReference>
<dbReference type="GO" id="GO:0005634">
    <property type="term" value="C:nucleus"/>
    <property type="evidence" value="ECO:0007669"/>
    <property type="project" value="TreeGrafter"/>
</dbReference>
<sequence>MAQNAYTKICTDINTQLFRRLERADDVRHQFAPNGTAAAVLHRSNLALWFRSLDDDELGIDEATFIQRIQSRKLYEFLAILIFATNPLEAAKRFVLQLVAVEEWPVTFPGHQTNEHLASLPATRPQLSFLFANEFHAYQFYSTQATFCAIVLQRRAEVLVDHPERQRLPYLLEQPVAEGSFGKVFKVRIASGHFYDPSSQTSARYNTEPLELARKDYLVSSEFRAEDERDIMDQILGSYSRKPENILENFGSLNIAHSTYSLFMPLAICDLRAYMMDLHKTQPTSIEAKSKFILSAVGLAEGLSFLHNDIQTPDLEELVCYHMDLKPDNILIFFENGRYVWKLSDFGMARIKFRHRTGQHREEEKDFNSWFVRRMRPNREPSTDGTVNRRGEGTYLAPESLSANPNMNTSSDVWSLGCVLSVLFTYLDGGHEGIVSYQRARMKHSQANGYDRFFIANTGFRANQVHPEVDKWHHKLIKSAKLRSLQESQGVSYALKQLETAVFRVDPRDRRSARDIVAILRYTYRLMNRSEENSTARNSHETNTMKAQLRGMTTRLRSSKKTTHLSQRAHGWRQEKLENYKGCAISPDGTLIAYWTDLKISLFTSQSLSPANEDSVTPSAEYTLQSQQYLWSSVSLAENWLIASTSGANFQCYIFDLEGGTSVDVSLERWVRLSLPEVPEIQKVAITQDAQRVVCSLRHWTDDRSPGAIFHARISDLRRYSRGRASAQLPEPTVPPWRIISVSWPASDITELVPSSNQDIYMVVQPELTYRTQEHRVSIVCLSLQTETYDTLNIEAQGLDTSNTVTLFTTFAVFHRPRAVAIVSREKRLLVQQMTEIGPSPHGTPNPDNQRPRPQGGGAQGLVPPSLSDRRPSDQSSHSGNPPTLARALTSLTTGPPPQVYEIQREISRYRIRRLIMSFDDRKFYCIGTAIASHKLLVFSIDVPATAGDELKVTELAQLGDLGYDDEFTAQLAERDSVAGHALRPGEIEDDPNGSDDDDEGDGDGLESGTYLLVAALVGRGRRAIYRVPISTTIGHHPNTTSRGADQRSGRAGTGRRGTSLSHMAGAGLGLFR</sequence>
<organism evidence="3 4">
    <name type="scientific">Microdochium trichocladiopsis</name>
    <dbReference type="NCBI Taxonomy" id="1682393"/>
    <lineage>
        <taxon>Eukaryota</taxon>
        <taxon>Fungi</taxon>
        <taxon>Dikarya</taxon>
        <taxon>Ascomycota</taxon>
        <taxon>Pezizomycotina</taxon>
        <taxon>Sordariomycetes</taxon>
        <taxon>Xylariomycetidae</taxon>
        <taxon>Xylariales</taxon>
        <taxon>Microdochiaceae</taxon>
        <taxon>Microdochium</taxon>
    </lineage>
</organism>
<dbReference type="GO" id="GO:0044773">
    <property type="term" value="P:mitotic DNA damage checkpoint signaling"/>
    <property type="evidence" value="ECO:0007669"/>
    <property type="project" value="TreeGrafter"/>
</dbReference>
<dbReference type="Proteomes" id="UP000756346">
    <property type="component" value="Unassembled WGS sequence"/>
</dbReference>
<dbReference type="PANTHER" id="PTHR44167">
    <property type="entry name" value="OVARIAN-SPECIFIC SERINE/THREONINE-PROTEIN KINASE LOK-RELATED"/>
    <property type="match status" value="1"/>
</dbReference>
<dbReference type="GO" id="GO:0005737">
    <property type="term" value="C:cytoplasm"/>
    <property type="evidence" value="ECO:0007669"/>
    <property type="project" value="TreeGrafter"/>
</dbReference>
<dbReference type="OrthoDB" id="5986190at2759"/>
<evidence type="ECO:0000313" key="4">
    <source>
        <dbReference type="Proteomes" id="UP000756346"/>
    </source>
</evidence>
<gene>
    <name evidence="3" type="ORF">B0I36DRAFT_366135</name>
</gene>
<feature type="region of interest" description="Disordered" evidence="1">
    <location>
        <begin position="979"/>
        <end position="1004"/>
    </location>
</feature>